<accession>A0A8H6XP10</accession>
<sequence length="65" mass="7089">MCNQVAENMIMMNIDVATAAAPDILARQHIRDPMAFAFNLSRAEAGTSERYDPGTRPGGGEEYSK</sequence>
<proteinExistence type="predicted"/>
<feature type="region of interest" description="Disordered" evidence="1">
    <location>
        <begin position="46"/>
        <end position="65"/>
    </location>
</feature>
<name>A0A8H6XP10_9AGAR</name>
<feature type="compositionally biased region" description="Gly residues" evidence="1">
    <location>
        <begin position="56"/>
        <end position="65"/>
    </location>
</feature>
<comment type="caution">
    <text evidence="2">The sequence shown here is derived from an EMBL/GenBank/DDBJ whole genome shotgun (WGS) entry which is preliminary data.</text>
</comment>
<evidence type="ECO:0000256" key="1">
    <source>
        <dbReference type="SAM" id="MobiDB-lite"/>
    </source>
</evidence>
<protein>
    <submittedName>
        <fullName evidence="2">Uncharacterized protein</fullName>
    </submittedName>
</protein>
<reference evidence="2" key="1">
    <citation type="submission" date="2020-05" db="EMBL/GenBank/DDBJ databases">
        <title>Mycena genomes resolve the evolution of fungal bioluminescence.</title>
        <authorList>
            <person name="Tsai I.J."/>
        </authorList>
    </citation>
    <scope>NUCLEOTIDE SEQUENCE</scope>
    <source>
        <strain evidence="2">160909Yilan</strain>
    </source>
</reference>
<dbReference type="AlphaFoldDB" id="A0A8H6XP10"/>
<organism evidence="2 3">
    <name type="scientific">Mycena sanguinolenta</name>
    <dbReference type="NCBI Taxonomy" id="230812"/>
    <lineage>
        <taxon>Eukaryota</taxon>
        <taxon>Fungi</taxon>
        <taxon>Dikarya</taxon>
        <taxon>Basidiomycota</taxon>
        <taxon>Agaricomycotina</taxon>
        <taxon>Agaricomycetes</taxon>
        <taxon>Agaricomycetidae</taxon>
        <taxon>Agaricales</taxon>
        <taxon>Marasmiineae</taxon>
        <taxon>Mycenaceae</taxon>
        <taxon>Mycena</taxon>
    </lineage>
</organism>
<dbReference type="Proteomes" id="UP000623467">
    <property type="component" value="Unassembled WGS sequence"/>
</dbReference>
<gene>
    <name evidence="2" type="ORF">MSAN_01906700</name>
</gene>
<evidence type="ECO:0000313" key="3">
    <source>
        <dbReference type="Proteomes" id="UP000623467"/>
    </source>
</evidence>
<dbReference type="EMBL" id="JACAZH010000020">
    <property type="protein sequence ID" value="KAF7345300.1"/>
    <property type="molecule type" value="Genomic_DNA"/>
</dbReference>
<keyword evidence="3" id="KW-1185">Reference proteome</keyword>
<evidence type="ECO:0000313" key="2">
    <source>
        <dbReference type="EMBL" id="KAF7345300.1"/>
    </source>
</evidence>